<evidence type="ECO:0000313" key="3">
    <source>
        <dbReference type="Proteomes" id="UP000466681"/>
    </source>
</evidence>
<evidence type="ECO:0000313" key="2">
    <source>
        <dbReference type="EMBL" id="BBX04360.1"/>
    </source>
</evidence>
<dbReference type="PANTHER" id="PTHR46825">
    <property type="entry name" value="D-ALANYL-D-ALANINE-CARBOXYPEPTIDASE/ENDOPEPTIDASE AMPH"/>
    <property type="match status" value="1"/>
</dbReference>
<feature type="domain" description="Beta-lactamase-related" evidence="1">
    <location>
        <begin position="5"/>
        <end position="327"/>
    </location>
</feature>
<name>A0AAD1HF98_9MYCO</name>
<dbReference type="AlphaFoldDB" id="A0AAD1HF98"/>
<dbReference type="PANTHER" id="PTHR46825:SF7">
    <property type="entry name" value="D-ALANYL-D-ALANINE CARBOXYPEPTIDASE"/>
    <property type="match status" value="1"/>
</dbReference>
<dbReference type="GO" id="GO:0016787">
    <property type="term" value="F:hydrolase activity"/>
    <property type="evidence" value="ECO:0007669"/>
    <property type="project" value="UniProtKB-KW"/>
</dbReference>
<dbReference type="Pfam" id="PF00144">
    <property type="entry name" value="Beta-lactamase"/>
    <property type="match status" value="1"/>
</dbReference>
<dbReference type="InterPro" id="IPR012338">
    <property type="entry name" value="Beta-lactam/transpept-like"/>
</dbReference>
<dbReference type="Gene3D" id="3.40.710.10">
    <property type="entry name" value="DD-peptidase/beta-lactamase superfamily"/>
    <property type="match status" value="1"/>
</dbReference>
<dbReference type="Proteomes" id="UP000466681">
    <property type="component" value="Chromosome"/>
</dbReference>
<keyword evidence="2" id="KW-0378">Hydrolase</keyword>
<dbReference type="KEGG" id="mmor:MMOR_52960"/>
<organism evidence="2 3">
    <name type="scientific">Mycolicibacterium moriokaense</name>
    <dbReference type="NCBI Taxonomy" id="39691"/>
    <lineage>
        <taxon>Bacteria</taxon>
        <taxon>Bacillati</taxon>
        <taxon>Actinomycetota</taxon>
        <taxon>Actinomycetes</taxon>
        <taxon>Mycobacteriales</taxon>
        <taxon>Mycobacteriaceae</taxon>
        <taxon>Mycolicibacterium</taxon>
    </lineage>
</organism>
<gene>
    <name evidence="2" type="ORF">MMOR_52960</name>
</gene>
<reference evidence="2 3" key="1">
    <citation type="journal article" date="2019" name="Emerg. Microbes Infect.">
        <title>Comprehensive subspecies identification of 175 nontuberculous mycobacteria species based on 7547 genomic profiles.</title>
        <authorList>
            <person name="Matsumoto Y."/>
            <person name="Kinjo T."/>
            <person name="Motooka D."/>
            <person name="Nabeya D."/>
            <person name="Jung N."/>
            <person name="Uechi K."/>
            <person name="Horii T."/>
            <person name="Iida T."/>
            <person name="Fujita J."/>
            <person name="Nakamura S."/>
        </authorList>
    </citation>
    <scope>NUCLEOTIDE SEQUENCE [LARGE SCALE GENOMIC DNA]</scope>
    <source>
        <strain evidence="2 3">JCM 6375</strain>
    </source>
</reference>
<sequence>MTDRLDAAIEQVMADKSIPGVIVGVWGQDGDYVRAFGVADQESRAPMRTDFYTRIGSVTKTFTITALLQLVDQGKLRLDDPIAEYIPGVPSGDVITLRLLAQMQSGLVTYDGTPEFEAAFIADPQRTFTPQQLLDFALDKPLQFPPGTKFDYCNTNTVLLGLVVEKVSGQSLADYVSEHILVPLKLTHTSIPTTTAIPDPHPQGYTVIDGAERITTNWNPSWAWSAGNMISALDDMRIWGRALSSGELISEEMRRERFRSALPMSESAKYGVGAFETGAWVGHSGVTPGFETVVVGLPEEQSTLVIFANTDVPHEIGTDLARAITEIVSPNHVYR</sequence>
<dbReference type="SUPFAM" id="SSF56601">
    <property type="entry name" value="beta-lactamase/transpeptidase-like"/>
    <property type="match status" value="1"/>
</dbReference>
<keyword evidence="3" id="KW-1185">Reference proteome</keyword>
<evidence type="ECO:0000259" key="1">
    <source>
        <dbReference type="Pfam" id="PF00144"/>
    </source>
</evidence>
<protein>
    <submittedName>
        <fullName evidence="2">Serine hydrolase</fullName>
    </submittedName>
</protein>
<dbReference type="InterPro" id="IPR001466">
    <property type="entry name" value="Beta-lactam-related"/>
</dbReference>
<dbReference type="EMBL" id="AP022560">
    <property type="protein sequence ID" value="BBX04360.1"/>
    <property type="molecule type" value="Genomic_DNA"/>
</dbReference>
<dbReference type="InterPro" id="IPR050491">
    <property type="entry name" value="AmpC-like"/>
</dbReference>
<proteinExistence type="predicted"/>
<accession>A0AAD1HF98</accession>